<reference evidence="3 4" key="1">
    <citation type="submission" date="2020-03" db="EMBL/GenBank/DDBJ databases">
        <title>Whole genome shotgun sequence of Phytohabitans rumicis NBRC 108638.</title>
        <authorList>
            <person name="Komaki H."/>
            <person name="Tamura T."/>
        </authorList>
    </citation>
    <scope>NUCLEOTIDE SEQUENCE [LARGE SCALE GENOMIC DNA]</scope>
    <source>
        <strain evidence="3 4">NBRC 108638</strain>
    </source>
</reference>
<proteinExistence type="predicted"/>
<dbReference type="Pfam" id="PF03432">
    <property type="entry name" value="Relaxase"/>
    <property type="match status" value="1"/>
</dbReference>
<name>A0A6V8L4K1_9ACTN</name>
<evidence type="ECO:0000256" key="1">
    <source>
        <dbReference type="SAM" id="MobiDB-lite"/>
    </source>
</evidence>
<evidence type="ECO:0000259" key="2">
    <source>
        <dbReference type="Pfam" id="PF03432"/>
    </source>
</evidence>
<dbReference type="RefSeq" id="WP_173079138.1">
    <property type="nucleotide sequence ID" value="NZ_BAABJB010000073.1"/>
</dbReference>
<protein>
    <submittedName>
        <fullName evidence="3">Mobilization protein</fullName>
    </submittedName>
</protein>
<dbReference type="AlphaFoldDB" id="A0A6V8L4K1"/>
<comment type="caution">
    <text evidence="3">The sequence shown here is derived from an EMBL/GenBank/DDBJ whole genome shotgun (WGS) entry which is preliminary data.</text>
</comment>
<dbReference type="EMBL" id="BLPG01000001">
    <property type="protein sequence ID" value="GFJ92192.1"/>
    <property type="molecule type" value="Genomic_DNA"/>
</dbReference>
<organism evidence="3 4">
    <name type="scientific">Phytohabitans rumicis</name>
    <dbReference type="NCBI Taxonomy" id="1076125"/>
    <lineage>
        <taxon>Bacteria</taxon>
        <taxon>Bacillati</taxon>
        <taxon>Actinomycetota</taxon>
        <taxon>Actinomycetes</taxon>
        <taxon>Micromonosporales</taxon>
        <taxon>Micromonosporaceae</taxon>
    </lineage>
</organism>
<feature type="domain" description="MobA/VirD2-like nuclease" evidence="2">
    <location>
        <begin position="77"/>
        <end position="169"/>
    </location>
</feature>
<dbReference type="Proteomes" id="UP000482960">
    <property type="component" value="Unassembled WGS sequence"/>
</dbReference>
<evidence type="ECO:0000313" key="3">
    <source>
        <dbReference type="EMBL" id="GFJ92192.1"/>
    </source>
</evidence>
<feature type="compositionally biased region" description="Low complexity" evidence="1">
    <location>
        <begin position="472"/>
        <end position="492"/>
    </location>
</feature>
<keyword evidence="4" id="KW-1185">Reference proteome</keyword>
<evidence type="ECO:0000313" key="4">
    <source>
        <dbReference type="Proteomes" id="UP000482960"/>
    </source>
</evidence>
<dbReference type="InterPro" id="IPR005094">
    <property type="entry name" value="Endonuclease_MobA/VirD2"/>
</dbReference>
<reference evidence="3 4" key="2">
    <citation type="submission" date="2020-03" db="EMBL/GenBank/DDBJ databases">
        <authorList>
            <person name="Ichikawa N."/>
            <person name="Kimura A."/>
            <person name="Kitahashi Y."/>
            <person name="Uohara A."/>
        </authorList>
    </citation>
    <scope>NUCLEOTIDE SEQUENCE [LARGE SCALE GENOMIC DNA]</scope>
    <source>
        <strain evidence="3 4">NBRC 108638</strain>
    </source>
</reference>
<sequence length="492" mass="53697">MIPAVHPRGTNVGGLLRYLFGPGKREEHSHARLVAAWADAGNLTELEPPTDANGRRDVRRLAELLEQPVSVGRKPPAKPVWHCSIRTHPTDRLLSDEQWAHIAAEVMAAVGLAPHGDARAVRWVAVRHAADHIHLVATRVRQDRRTAWTSYDYRKAQAACRDLEERYGLYRVAPAGHGSRRWPTPAELNKAARLHAKTGSAKAGRRTVAPRDDLRRRVREVAAIATDEADFFARLNHAGVRVKPRYSARNPGEVTGYAVGLDGHTTTAGNIVWYGGGRLAPDLTLPQLRSRWTGTPPPGRTNAARLAGIGMIPPEMSRRAAEMVREAIAAMRVAPSPGVASAIGYAAADLLNATARAWEGRTGGPLTDAAQWFDRAAHDLRGRVPARRVSQAGHLRAMARLIAIWGTLSRDQDTIAALQFLHAVAAFAETLADLREAQEQLHQAQAARHAIGRLRAYQLPAGPLDARPPSHQPTQQAAPALAPWPAQRGRHR</sequence>
<accession>A0A6V8L4K1</accession>
<gene>
    <name evidence="3" type="ORF">Prum_058340</name>
</gene>
<feature type="region of interest" description="Disordered" evidence="1">
    <location>
        <begin position="460"/>
        <end position="492"/>
    </location>
</feature>